<keyword evidence="5" id="KW-1133">Transmembrane helix</keyword>
<feature type="transmembrane region" description="Helical" evidence="5">
    <location>
        <begin position="33"/>
        <end position="52"/>
    </location>
</feature>
<keyword evidence="3" id="KW-0520">NAD</keyword>
<name>A0A0B8RXH5_9SAUR</name>
<dbReference type="InterPro" id="IPR002347">
    <property type="entry name" value="SDR_fam"/>
</dbReference>
<dbReference type="InterPro" id="IPR020904">
    <property type="entry name" value="Sc_DH/Rdtase_CS"/>
</dbReference>
<evidence type="ECO:0000256" key="1">
    <source>
        <dbReference type="ARBA" id="ARBA00006484"/>
    </source>
</evidence>
<dbReference type="AlphaFoldDB" id="A0A0B8RXH5"/>
<evidence type="ECO:0000313" key="6">
    <source>
        <dbReference type="EMBL" id="JAG66788.1"/>
    </source>
</evidence>
<dbReference type="GO" id="GO:0016616">
    <property type="term" value="F:oxidoreductase activity, acting on the CH-OH group of donors, NAD or NADP as acceptor"/>
    <property type="evidence" value="ECO:0007669"/>
    <property type="project" value="TreeGrafter"/>
</dbReference>
<keyword evidence="5" id="KW-0812">Transmembrane</keyword>
<dbReference type="PANTHER" id="PTHR24322">
    <property type="entry name" value="PKSB"/>
    <property type="match status" value="1"/>
</dbReference>
<comment type="similarity">
    <text evidence="1 4">Belongs to the short-chain dehydrogenases/reductases (SDR) family.</text>
</comment>
<evidence type="ECO:0000256" key="4">
    <source>
        <dbReference type="RuleBase" id="RU000363"/>
    </source>
</evidence>
<sequence>MNFFLETLKIILLCIYYLMEFFLSFIYARKKNVAGEIVLITGAGSGMGRLMAVKFARLGATLVLWDINLEGIKETARLARNSGAMRVHDYICDCSKRQEVYQVASQVKKEVGDVGILINNAGIITGKMFLDTPDMLLEKSIQVNTLAHFWTVKAFVPAMVASNHGHVVTISSAAGCYGVNKMTDYCTSKFAVLGFAESLALEMLAMKKNGVKSTIVCPYLVNTGMFEGCETKWSHLLPIIDPEYAVERIVSGILRNERYIFIPRSLHLFNIVKSIVPAKTLDILYDYFGILKVMNRFKGRTKKMDDYKYQTKSIKPPAALD</sequence>
<dbReference type="Gene3D" id="3.40.50.720">
    <property type="entry name" value="NAD(P)-binding Rossmann-like Domain"/>
    <property type="match status" value="1"/>
</dbReference>
<accession>A0A0B8RXH5</accession>
<dbReference type="PANTHER" id="PTHR24322:SF753">
    <property type="entry name" value="SHORT CHAIN DEHYDROGENASE_REDUCTASE FAMILY 16C, MEMBER 5"/>
    <property type="match status" value="1"/>
</dbReference>
<evidence type="ECO:0000256" key="5">
    <source>
        <dbReference type="SAM" id="Phobius"/>
    </source>
</evidence>
<dbReference type="PRINTS" id="PR00081">
    <property type="entry name" value="GDHRDH"/>
</dbReference>
<proteinExistence type="inferred from homology"/>
<dbReference type="CDD" id="cd05339">
    <property type="entry name" value="17beta-HSDXI-like_SDR_c"/>
    <property type="match status" value="1"/>
</dbReference>
<protein>
    <submittedName>
        <fullName evidence="6">Epidermal retinol dehydrogenase 2-like</fullName>
    </submittedName>
</protein>
<organism evidence="6">
    <name type="scientific">Philothamnus irregularis</name>
    <name type="common">brown tree snake</name>
    <dbReference type="NCBI Taxonomy" id="1899461"/>
    <lineage>
        <taxon>Eukaryota</taxon>
        <taxon>Metazoa</taxon>
        <taxon>Chordata</taxon>
        <taxon>Craniata</taxon>
        <taxon>Vertebrata</taxon>
        <taxon>Euteleostomi</taxon>
        <taxon>Lepidosauria</taxon>
        <taxon>Squamata</taxon>
        <taxon>Bifurcata</taxon>
        <taxon>Unidentata</taxon>
        <taxon>Episquamata</taxon>
        <taxon>Toxicofera</taxon>
        <taxon>Serpentes</taxon>
        <taxon>Colubroidea</taxon>
        <taxon>Colubridae</taxon>
        <taxon>Colubrinae</taxon>
        <taxon>Philothamnus</taxon>
    </lineage>
</organism>
<dbReference type="PROSITE" id="PS00061">
    <property type="entry name" value="ADH_SHORT"/>
    <property type="match status" value="1"/>
</dbReference>
<dbReference type="FunFam" id="3.40.50.720:FF:000202">
    <property type="entry name" value="Short-chain dehydrogenase/reductase family 16C member 6"/>
    <property type="match status" value="1"/>
</dbReference>
<dbReference type="GO" id="GO:0005811">
    <property type="term" value="C:lipid droplet"/>
    <property type="evidence" value="ECO:0007669"/>
    <property type="project" value="TreeGrafter"/>
</dbReference>
<evidence type="ECO:0000256" key="3">
    <source>
        <dbReference type="ARBA" id="ARBA00023027"/>
    </source>
</evidence>
<dbReference type="EMBL" id="GBSH01002238">
    <property type="protein sequence ID" value="JAG66788.1"/>
    <property type="molecule type" value="Transcribed_RNA"/>
</dbReference>
<feature type="transmembrane region" description="Helical" evidence="5">
    <location>
        <begin position="7"/>
        <end position="27"/>
    </location>
</feature>
<reference evidence="6" key="1">
    <citation type="journal article" date="2014" name="BMC Genomics">
        <title>RNA-seq and high-definition mass spectrometry reveal the complex and divergent venoms of two rear-fanged colubrid snakes.</title>
        <authorList>
            <person name="McGivern J.J."/>
            <person name="Wray K.P."/>
            <person name="Margres M.J."/>
            <person name="Couch M.E."/>
            <person name="Mackessy S.P."/>
            <person name="Rokyta D.R."/>
        </authorList>
    </citation>
    <scope>NUCLEOTIDE SEQUENCE</scope>
    <source>
        <tissue evidence="6">Venom gland</tissue>
    </source>
</reference>
<dbReference type="PRINTS" id="PR00080">
    <property type="entry name" value="SDRFAMILY"/>
</dbReference>
<dbReference type="SUPFAM" id="SSF51735">
    <property type="entry name" value="NAD(P)-binding Rossmann-fold domains"/>
    <property type="match status" value="1"/>
</dbReference>
<dbReference type="Pfam" id="PF00106">
    <property type="entry name" value="adh_short"/>
    <property type="match status" value="1"/>
</dbReference>
<keyword evidence="2" id="KW-0560">Oxidoreductase</keyword>
<dbReference type="InterPro" id="IPR036291">
    <property type="entry name" value="NAD(P)-bd_dom_sf"/>
</dbReference>
<evidence type="ECO:0000256" key="2">
    <source>
        <dbReference type="ARBA" id="ARBA00023002"/>
    </source>
</evidence>
<keyword evidence="5" id="KW-0472">Membrane</keyword>